<protein>
    <submittedName>
        <fullName evidence="2">(Perigord truffle) hypothetical protein</fullName>
    </submittedName>
</protein>
<dbReference type="AlphaFoldDB" id="D5GFK5"/>
<organism evidence="2 3">
    <name type="scientific">Tuber melanosporum (strain Mel28)</name>
    <name type="common">Perigord black truffle</name>
    <dbReference type="NCBI Taxonomy" id="656061"/>
    <lineage>
        <taxon>Eukaryota</taxon>
        <taxon>Fungi</taxon>
        <taxon>Dikarya</taxon>
        <taxon>Ascomycota</taxon>
        <taxon>Pezizomycotina</taxon>
        <taxon>Pezizomycetes</taxon>
        <taxon>Pezizales</taxon>
        <taxon>Tuberaceae</taxon>
        <taxon>Tuber</taxon>
    </lineage>
</organism>
<dbReference type="Proteomes" id="UP000006911">
    <property type="component" value="Unassembled WGS sequence"/>
</dbReference>
<reference evidence="2 3" key="1">
    <citation type="journal article" date="2010" name="Nature">
        <title>Perigord black truffle genome uncovers evolutionary origins and mechanisms of symbiosis.</title>
        <authorList>
            <person name="Martin F."/>
            <person name="Kohler A."/>
            <person name="Murat C."/>
            <person name="Balestrini R."/>
            <person name="Coutinho P.M."/>
            <person name="Jaillon O."/>
            <person name="Montanini B."/>
            <person name="Morin E."/>
            <person name="Noel B."/>
            <person name="Percudani R."/>
            <person name="Porcel B."/>
            <person name="Rubini A."/>
            <person name="Amicucci A."/>
            <person name="Amselem J."/>
            <person name="Anthouard V."/>
            <person name="Arcioni S."/>
            <person name="Artiguenave F."/>
            <person name="Aury J.M."/>
            <person name="Ballario P."/>
            <person name="Bolchi A."/>
            <person name="Brenna A."/>
            <person name="Brun A."/>
            <person name="Buee M."/>
            <person name="Cantarel B."/>
            <person name="Chevalier G."/>
            <person name="Couloux A."/>
            <person name="Da Silva C."/>
            <person name="Denoeud F."/>
            <person name="Duplessis S."/>
            <person name="Ghignone S."/>
            <person name="Hilselberger B."/>
            <person name="Iotti M."/>
            <person name="Marcais B."/>
            <person name="Mello A."/>
            <person name="Miranda M."/>
            <person name="Pacioni G."/>
            <person name="Quesneville H."/>
            <person name="Riccioni C."/>
            <person name="Ruotolo R."/>
            <person name="Splivallo R."/>
            <person name="Stocchi V."/>
            <person name="Tisserant E."/>
            <person name="Viscomi A.R."/>
            <person name="Zambonelli A."/>
            <person name="Zampieri E."/>
            <person name="Henrissat B."/>
            <person name="Lebrun M.H."/>
            <person name="Paolocci F."/>
            <person name="Bonfante P."/>
            <person name="Ottonello S."/>
            <person name="Wincker P."/>
        </authorList>
    </citation>
    <scope>NUCLEOTIDE SEQUENCE [LARGE SCALE GENOMIC DNA]</scope>
    <source>
        <strain evidence="2 3">Mel28</strain>
    </source>
</reference>
<proteinExistence type="predicted"/>
<feature type="region of interest" description="Disordered" evidence="1">
    <location>
        <begin position="1"/>
        <end position="22"/>
    </location>
</feature>
<dbReference type="HOGENOM" id="CLU_2814286_0_0_1"/>
<evidence type="ECO:0000313" key="2">
    <source>
        <dbReference type="EMBL" id="CAZ83298.1"/>
    </source>
</evidence>
<dbReference type="InParanoid" id="D5GFK5"/>
<evidence type="ECO:0000313" key="3">
    <source>
        <dbReference type="Proteomes" id="UP000006911"/>
    </source>
</evidence>
<feature type="compositionally biased region" description="Basic and acidic residues" evidence="1">
    <location>
        <begin position="1"/>
        <end position="13"/>
    </location>
</feature>
<name>D5GFK5_TUBMM</name>
<keyword evidence="3" id="KW-1185">Reference proteome</keyword>
<accession>D5GFK5</accession>
<dbReference type="GeneID" id="9188246"/>
<dbReference type="KEGG" id="tml:GSTUM_00006958001"/>
<gene>
    <name evidence="2" type="ORF">GSTUM_00006958001</name>
</gene>
<dbReference type="EMBL" id="FN430209">
    <property type="protein sequence ID" value="CAZ83298.1"/>
    <property type="molecule type" value="Genomic_DNA"/>
</dbReference>
<dbReference type="RefSeq" id="XP_002839107.1">
    <property type="nucleotide sequence ID" value="XM_002839061.1"/>
</dbReference>
<evidence type="ECO:0000256" key="1">
    <source>
        <dbReference type="SAM" id="MobiDB-lite"/>
    </source>
</evidence>
<sequence>MKEVRKREREKKNFPQGTQFLVSSKPPPLVPLPRAGQGVPPVLTISELSLFLIMFIMNRRNTGTVMC</sequence>